<dbReference type="GO" id="GO:0005737">
    <property type="term" value="C:cytoplasm"/>
    <property type="evidence" value="ECO:0007669"/>
    <property type="project" value="EnsemblFungi"/>
</dbReference>
<evidence type="ECO:0000256" key="6">
    <source>
        <dbReference type="ARBA" id="ARBA00022840"/>
    </source>
</evidence>
<dbReference type="InterPro" id="IPR011009">
    <property type="entry name" value="Kinase-like_dom_sf"/>
</dbReference>
<feature type="domain" description="Protein kinase" evidence="10">
    <location>
        <begin position="15"/>
        <end position="280"/>
    </location>
</feature>
<keyword evidence="3" id="KW-0808">Transferase</keyword>
<dbReference type="AlphaFoldDB" id="G8ZT44"/>
<keyword evidence="4 9" id="KW-0547">Nucleotide-binding</keyword>
<evidence type="ECO:0000256" key="3">
    <source>
        <dbReference type="ARBA" id="ARBA00022679"/>
    </source>
</evidence>
<dbReference type="HOGENOM" id="CLU_000288_59_8_1"/>
<protein>
    <recommendedName>
        <fullName evidence="1">non-specific serine/threonine protein kinase</fullName>
        <ecNumber evidence="1">2.7.11.1</ecNumber>
    </recommendedName>
</protein>
<dbReference type="KEGG" id="tdl:TDEL_0D02040"/>
<dbReference type="GO" id="GO:0035861">
    <property type="term" value="C:site of double-strand break"/>
    <property type="evidence" value="ECO:0007669"/>
    <property type="project" value="EnsemblFungi"/>
</dbReference>
<dbReference type="GO" id="GO:0031297">
    <property type="term" value="P:replication fork processing"/>
    <property type="evidence" value="ECO:0007669"/>
    <property type="project" value="EnsemblFungi"/>
</dbReference>
<name>G8ZT44_TORDE</name>
<organism evidence="11 12">
    <name type="scientific">Torulaspora delbrueckii</name>
    <name type="common">Yeast</name>
    <name type="synonym">Candida colliculosa</name>
    <dbReference type="NCBI Taxonomy" id="4950"/>
    <lineage>
        <taxon>Eukaryota</taxon>
        <taxon>Fungi</taxon>
        <taxon>Dikarya</taxon>
        <taxon>Ascomycota</taxon>
        <taxon>Saccharomycotina</taxon>
        <taxon>Saccharomycetes</taxon>
        <taxon>Saccharomycetales</taxon>
        <taxon>Saccharomycetaceae</taxon>
        <taxon>Torulaspora</taxon>
    </lineage>
</organism>
<dbReference type="InterPro" id="IPR017441">
    <property type="entry name" value="Protein_kinase_ATP_BS"/>
</dbReference>
<dbReference type="GO" id="GO:0004674">
    <property type="term" value="F:protein serine/threonine kinase activity"/>
    <property type="evidence" value="ECO:0007669"/>
    <property type="project" value="UniProtKB-KW"/>
</dbReference>
<dbReference type="InterPro" id="IPR000719">
    <property type="entry name" value="Prot_kinase_dom"/>
</dbReference>
<dbReference type="PANTHER" id="PTHR43895">
    <property type="entry name" value="CALCIUM/CALMODULIN-DEPENDENT PROTEIN KINASE KINASE-RELATED"/>
    <property type="match status" value="1"/>
</dbReference>
<evidence type="ECO:0000313" key="12">
    <source>
        <dbReference type="Proteomes" id="UP000005627"/>
    </source>
</evidence>
<dbReference type="FunCoup" id="G8ZT44">
    <property type="interactions" value="604"/>
</dbReference>
<comment type="catalytic activity">
    <reaction evidence="7">
        <text>L-threonyl-[protein] + ATP = O-phospho-L-threonyl-[protein] + ADP + H(+)</text>
        <dbReference type="Rhea" id="RHEA:46608"/>
        <dbReference type="Rhea" id="RHEA-COMP:11060"/>
        <dbReference type="Rhea" id="RHEA-COMP:11605"/>
        <dbReference type="ChEBI" id="CHEBI:15378"/>
        <dbReference type="ChEBI" id="CHEBI:30013"/>
        <dbReference type="ChEBI" id="CHEBI:30616"/>
        <dbReference type="ChEBI" id="CHEBI:61977"/>
        <dbReference type="ChEBI" id="CHEBI:456216"/>
        <dbReference type="EC" id="2.7.11.1"/>
    </reaction>
</comment>
<dbReference type="PANTHER" id="PTHR43895:SF32">
    <property type="entry name" value="SERINE_THREONINE-PROTEIN KINASE CHK1"/>
    <property type="match status" value="1"/>
</dbReference>
<evidence type="ECO:0000256" key="5">
    <source>
        <dbReference type="ARBA" id="ARBA00022777"/>
    </source>
</evidence>
<dbReference type="EC" id="2.7.11.1" evidence="1"/>
<dbReference type="SMART" id="SM00220">
    <property type="entry name" value="S_TKc"/>
    <property type="match status" value="1"/>
</dbReference>
<dbReference type="OrthoDB" id="539158at2759"/>
<keyword evidence="5" id="KW-0418">Kinase</keyword>
<dbReference type="InterPro" id="IPR008271">
    <property type="entry name" value="Ser/Thr_kinase_AS"/>
</dbReference>
<dbReference type="Gene3D" id="1.10.510.10">
    <property type="entry name" value="Transferase(Phosphotransferase) domain 1"/>
    <property type="match status" value="1"/>
</dbReference>
<evidence type="ECO:0000313" key="11">
    <source>
        <dbReference type="EMBL" id="CCE91788.1"/>
    </source>
</evidence>
<feature type="binding site" evidence="9">
    <location>
        <position position="45"/>
    </location>
    <ligand>
        <name>ATP</name>
        <dbReference type="ChEBI" id="CHEBI:30616"/>
    </ligand>
</feature>
<keyword evidence="12" id="KW-1185">Reference proteome</keyword>
<accession>G8ZT44</accession>
<evidence type="ECO:0000256" key="9">
    <source>
        <dbReference type="PROSITE-ProRule" id="PRU10141"/>
    </source>
</evidence>
<evidence type="ECO:0000256" key="2">
    <source>
        <dbReference type="ARBA" id="ARBA00022527"/>
    </source>
</evidence>
<dbReference type="GO" id="GO:0051598">
    <property type="term" value="P:meiotic recombination checkpoint signaling"/>
    <property type="evidence" value="ECO:0007669"/>
    <property type="project" value="EnsemblFungi"/>
</dbReference>
<dbReference type="EMBL" id="HE616745">
    <property type="protein sequence ID" value="CCE91788.1"/>
    <property type="molecule type" value="Genomic_DNA"/>
</dbReference>
<dbReference type="eggNOG" id="KOG0590">
    <property type="taxonomic scope" value="Eukaryota"/>
</dbReference>
<dbReference type="FunFam" id="1.10.510.10:FF:001035">
    <property type="entry name" value="Serine/threonine-protein kinase CHK1"/>
    <property type="match status" value="1"/>
</dbReference>
<keyword evidence="2" id="KW-0723">Serine/threonine-protein kinase</keyword>
<evidence type="ECO:0000256" key="7">
    <source>
        <dbReference type="ARBA" id="ARBA00047899"/>
    </source>
</evidence>
<dbReference type="GO" id="GO:0000122">
    <property type="term" value="P:negative regulation of transcription by RNA polymerase II"/>
    <property type="evidence" value="ECO:0007669"/>
    <property type="project" value="EnsemblFungi"/>
</dbReference>
<evidence type="ECO:0000256" key="4">
    <source>
        <dbReference type="ARBA" id="ARBA00022741"/>
    </source>
</evidence>
<gene>
    <name evidence="11" type="primary">TDEL0D02040</name>
    <name evidence="11" type="ORF">TDEL_0D02040</name>
</gene>
<dbReference type="GO" id="GO:0007095">
    <property type="term" value="P:mitotic G2 DNA damage checkpoint signaling"/>
    <property type="evidence" value="ECO:0007669"/>
    <property type="project" value="EnsemblFungi"/>
</dbReference>
<evidence type="ECO:0000259" key="10">
    <source>
        <dbReference type="PROSITE" id="PS50011"/>
    </source>
</evidence>
<dbReference type="GO" id="GO:0005524">
    <property type="term" value="F:ATP binding"/>
    <property type="evidence" value="ECO:0007669"/>
    <property type="project" value="UniProtKB-UniRule"/>
</dbReference>
<evidence type="ECO:0000256" key="1">
    <source>
        <dbReference type="ARBA" id="ARBA00012513"/>
    </source>
</evidence>
<dbReference type="Pfam" id="PF00069">
    <property type="entry name" value="Pkinase"/>
    <property type="match status" value="1"/>
</dbReference>
<dbReference type="InParanoid" id="G8ZT44"/>
<dbReference type="PROSITE" id="PS00107">
    <property type="entry name" value="PROTEIN_KINASE_ATP"/>
    <property type="match status" value="1"/>
</dbReference>
<dbReference type="GeneID" id="11502223"/>
<keyword evidence="6 9" id="KW-0067">ATP-binding</keyword>
<dbReference type="GO" id="GO:0005634">
    <property type="term" value="C:nucleus"/>
    <property type="evidence" value="ECO:0007669"/>
    <property type="project" value="EnsemblFungi"/>
</dbReference>
<reference evidence="11 12" key="1">
    <citation type="journal article" date="2011" name="Proc. Natl. Acad. Sci. U.S.A.">
        <title>Evolutionary erosion of yeast sex chromosomes by mating-type switching accidents.</title>
        <authorList>
            <person name="Gordon J.L."/>
            <person name="Armisen D."/>
            <person name="Proux-Wera E."/>
            <person name="Oheigeartaigh S.S."/>
            <person name="Byrne K.P."/>
            <person name="Wolfe K.H."/>
        </authorList>
    </citation>
    <scope>NUCLEOTIDE SEQUENCE [LARGE SCALE GENOMIC DNA]</scope>
    <source>
        <strain evidence="12">ATCC 10662 / CBS 1146 / NBRC 0425 / NCYC 2629 / NRRL Y-866</strain>
    </source>
</reference>
<dbReference type="SUPFAM" id="SSF56112">
    <property type="entry name" value="Protein kinase-like (PK-like)"/>
    <property type="match status" value="1"/>
</dbReference>
<dbReference type="RefSeq" id="XP_003680999.1">
    <property type="nucleotide sequence ID" value="XM_003680951.1"/>
</dbReference>
<sequence>MEELADLELPAIKDVVLGETIGQGAFACVKNAHLKVDPSVIIAVKFVHIPSCKKNGLSEKDVVGEVILHSRCSKHPNVLRVIDCNIIKDYMWIAMEMADGGDLFDKIEPDVGVDSEVAQFYFQQLIRAITYLHEECSVAHRDIKPENVLLDKNGNLKLADFGLASRFRRKDGSLRVSSDQRGSPQYMAPEILYSRAYYADATDLWSIGVLVFVLLTGEIPWELPVMEDNNFEVFIQNQGNISAGPWAKIDFTHLNLLRKILQPEPDKRATLKDLHKHPWFTNKLKFADLSGLCCDPALLANKLFSNLRVSLSDDDYMRFTQDPQPNDFMDVNYRSTQPMNSDLAGIEHDSMALGGFGSTQRAYTQYATEGFKNEVFMTQDSRWARFINNDVAALQFCDRNETTAGTSHVGFNPIKLTKFYSAQDMDVILPIFEEALKFARINVKQDLYSHFIDLVNSLGYKGAFPLTISIRTHDRRGGNLTGSISIKTVRDNLKSINFERKAGDPLDWRRLFKKIALFCREIILVPS</sequence>
<dbReference type="GO" id="GO:0000785">
    <property type="term" value="C:chromatin"/>
    <property type="evidence" value="ECO:0007669"/>
    <property type="project" value="EnsemblFungi"/>
</dbReference>
<comment type="catalytic activity">
    <reaction evidence="8">
        <text>L-seryl-[protein] + ATP = O-phospho-L-seryl-[protein] + ADP + H(+)</text>
        <dbReference type="Rhea" id="RHEA:17989"/>
        <dbReference type="Rhea" id="RHEA-COMP:9863"/>
        <dbReference type="Rhea" id="RHEA-COMP:11604"/>
        <dbReference type="ChEBI" id="CHEBI:15378"/>
        <dbReference type="ChEBI" id="CHEBI:29999"/>
        <dbReference type="ChEBI" id="CHEBI:30616"/>
        <dbReference type="ChEBI" id="CHEBI:83421"/>
        <dbReference type="ChEBI" id="CHEBI:456216"/>
        <dbReference type="EC" id="2.7.11.1"/>
    </reaction>
</comment>
<evidence type="ECO:0000256" key="8">
    <source>
        <dbReference type="ARBA" id="ARBA00048679"/>
    </source>
</evidence>
<dbReference type="PROSITE" id="PS00108">
    <property type="entry name" value="PROTEIN_KINASE_ST"/>
    <property type="match status" value="1"/>
</dbReference>
<proteinExistence type="predicted"/>
<dbReference type="Proteomes" id="UP000005627">
    <property type="component" value="Chromosome 4"/>
</dbReference>
<dbReference type="STRING" id="1076872.G8ZT44"/>
<dbReference type="PROSITE" id="PS50011">
    <property type="entry name" value="PROTEIN_KINASE_DOM"/>
    <property type="match status" value="1"/>
</dbReference>